<sequence>MEIRADYSRYIGEDIRNLLTVSRDLQPCHSIVLKMKKAMQHMCQMAFSDTTYNSRSRVFLNIYQNFVFCAMKFHAYLLELLLDPALCPTPPSSSSAASYSSSSSSSSHHHGIIDPQELPEIVMGIFRAAYGLLHNGRRSAVGIVAGVEFQVYERHVHWLGASAFLKTLPGPGGEECQTQRQGQKKSRMLEQRVYAPVRRYLKTEIVDRLELDEQKAYFRRMLLSTVNDPRNQILDNIRYR</sequence>
<comment type="catalytic activity">
    <reaction evidence="1">
        <text>DNA(n) + a 2'-deoxyribonucleoside 5'-triphosphate = DNA(n+1) + diphosphate</text>
        <dbReference type="Rhea" id="RHEA:22508"/>
        <dbReference type="Rhea" id="RHEA-COMP:17339"/>
        <dbReference type="Rhea" id="RHEA-COMP:17340"/>
        <dbReference type="ChEBI" id="CHEBI:33019"/>
        <dbReference type="ChEBI" id="CHEBI:61560"/>
        <dbReference type="ChEBI" id="CHEBI:173112"/>
        <dbReference type="EC" id="2.7.7.49"/>
    </reaction>
</comment>
<keyword evidence="1" id="KW-0808">Transferase</keyword>
<comment type="subcellular location">
    <subcellularLocation>
        <location evidence="1">Nucleus</location>
    </subcellularLocation>
    <subcellularLocation>
        <location evidence="1">Chromosome</location>
        <location evidence="1">Telomere</location>
    </subcellularLocation>
</comment>
<dbReference type="GO" id="GO:0003720">
    <property type="term" value="F:telomerase activity"/>
    <property type="evidence" value="ECO:0007669"/>
    <property type="project" value="InterPro"/>
</dbReference>
<keyword evidence="1" id="KW-0548">Nucleotidyltransferase</keyword>
<dbReference type="GO" id="GO:0007004">
    <property type="term" value="P:telomere maintenance via telomerase"/>
    <property type="evidence" value="ECO:0007669"/>
    <property type="project" value="TreeGrafter"/>
</dbReference>
<keyword evidence="1" id="KW-0695">RNA-directed DNA polymerase</keyword>
<keyword evidence="1" id="KW-0158">Chromosome</keyword>
<comment type="caution">
    <text evidence="2">The sequence shown here is derived from an EMBL/GenBank/DDBJ whole genome shotgun (WGS) entry which is preliminary data.</text>
</comment>
<proteinExistence type="inferred from homology"/>
<evidence type="ECO:0000256" key="1">
    <source>
        <dbReference type="RuleBase" id="RU365061"/>
    </source>
</evidence>
<keyword evidence="1" id="KW-0460">Magnesium</keyword>
<dbReference type="GO" id="GO:0046872">
    <property type="term" value="F:metal ion binding"/>
    <property type="evidence" value="ECO:0007669"/>
    <property type="project" value="UniProtKB-KW"/>
</dbReference>
<dbReference type="PANTHER" id="PTHR12066:SF0">
    <property type="entry name" value="TELOMERASE REVERSE TRANSCRIPTASE"/>
    <property type="match status" value="1"/>
</dbReference>
<gene>
    <name evidence="2" type="ORF">BGZ97_012421</name>
</gene>
<dbReference type="EC" id="2.7.7.49" evidence="1"/>
<organism evidence="2 3">
    <name type="scientific">Linnemannia gamsii</name>
    <dbReference type="NCBI Taxonomy" id="64522"/>
    <lineage>
        <taxon>Eukaryota</taxon>
        <taxon>Fungi</taxon>
        <taxon>Fungi incertae sedis</taxon>
        <taxon>Mucoromycota</taxon>
        <taxon>Mortierellomycotina</taxon>
        <taxon>Mortierellomycetes</taxon>
        <taxon>Mortierellales</taxon>
        <taxon>Mortierellaceae</taxon>
        <taxon>Linnemannia</taxon>
    </lineage>
</organism>
<reference evidence="2" key="1">
    <citation type="journal article" date="2020" name="Fungal Divers.">
        <title>Resolving the Mortierellaceae phylogeny through synthesis of multi-gene phylogenetics and phylogenomics.</title>
        <authorList>
            <person name="Vandepol N."/>
            <person name="Liber J."/>
            <person name="Desiro A."/>
            <person name="Na H."/>
            <person name="Kennedy M."/>
            <person name="Barry K."/>
            <person name="Grigoriev I.V."/>
            <person name="Miller A.N."/>
            <person name="O'Donnell K."/>
            <person name="Stajich J.E."/>
            <person name="Bonito G."/>
        </authorList>
    </citation>
    <scope>NUCLEOTIDE SEQUENCE</scope>
    <source>
        <strain evidence="2">NVP60</strain>
    </source>
</reference>
<comment type="function">
    <text evidence="1">Telomerase is a ribonucleoprotein enzyme essential for the replication of chromosome termini in most eukaryotes. It elongates telomeres. It is a reverse transcriptase that adds simple sequence repeats to chromosome ends by copying a template sequence within the RNA component of the enzyme.</text>
</comment>
<dbReference type="OrthoDB" id="289721at2759"/>
<dbReference type="Gene3D" id="1.10.357.90">
    <property type="match status" value="1"/>
</dbReference>
<accession>A0A9P6UU58</accession>
<dbReference type="GO" id="GO:0042162">
    <property type="term" value="F:telomeric DNA binding"/>
    <property type="evidence" value="ECO:0007669"/>
    <property type="project" value="TreeGrafter"/>
</dbReference>
<dbReference type="Proteomes" id="UP000823405">
    <property type="component" value="Unassembled WGS sequence"/>
</dbReference>
<name>A0A9P6UU58_9FUNG</name>
<dbReference type="EMBL" id="JAAAIN010000081">
    <property type="protein sequence ID" value="KAG0320984.1"/>
    <property type="molecule type" value="Genomic_DNA"/>
</dbReference>
<evidence type="ECO:0000313" key="2">
    <source>
        <dbReference type="EMBL" id="KAG0320984.1"/>
    </source>
</evidence>
<keyword evidence="1" id="KW-0479">Metal-binding</keyword>
<dbReference type="GO" id="GO:0070034">
    <property type="term" value="F:telomerase RNA binding"/>
    <property type="evidence" value="ECO:0007669"/>
    <property type="project" value="TreeGrafter"/>
</dbReference>
<dbReference type="InterPro" id="IPR003545">
    <property type="entry name" value="Telomerase_RT"/>
</dbReference>
<comment type="similarity">
    <text evidence="1">Belongs to the reverse transcriptase family. Telomerase subfamily.</text>
</comment>
<dbReference type="PANTHER" id="PTHR12066">
    <property type="entry name" value="TELOMERASE REVERSE TRANSCRIPTASE"/>
    <property type="match status" value="1"/>
</dbReference>
<dbReference type="AlphaFoldDB" id="A0A9P6UU58"/>
<dbReference type="GO" id="GO:0000781">
    <property type="term" value="C:chromosome, telomeric region"/>
    <property type="evidence" value="ECO:0007669"/>
    <property type="project" value="UniProtKB-SubCell"/>
</dbReference>
<keyword evidence="3" id="KW-1185">Reference proteome</keyword>
<keyword evidence="1" id="KW-0539">Nucleus</keyword>
<dbReference type="GO" id="GO:0000333">
    <property type="term" value="C:telomerase catalytic core complex"/>
    <property type="evidence" value="ECO:0007669"/>
    <property type="project" value="TreeGrafter"/>
</dbReference>
<evidence type="ECO:0000313" key="3">
    <source>
        <dbReference type="Proteomes" id="UP000823405"/>
    </source>
</evidence>
<keyword evidence="1" id="KW-0779">Telomere</keyword>
<protein>
    <recommendedName>
        <fullName evidence="1">Telomerase reverse transcriptase</fullName>
        <ecNumber evidence="1">2.7.7.49</ecNumber>
    </recommendedName>
    <alternativeName>
        <fullName evidence="1">Telomerase catalytic subunit</fullName>
    </alternativeName>
</protein>